<evidence type="ECO:0000256" key="7">
    <source>
        <dbReference type="ARBA" id="ARBA00022989"/>
    </source>
</evidence>
<keyword evidence="12" id="KW-1185">Reference proteome</keyword>
<comment type="subcellular location">
    <subcellularLocation>
        <location evidence="1">Membrane</location>
        <topology evidence="1">Multi-pass membrane protein</topology>
    </subcellularLocation>
</comment>
<dbReference type="InterPro" id="IPR043926">
    <property type="entry name" value="ABCG_dom"/>
</dbReference>
<keyword evidence="6" id="KW-0067">ATP-binding</keyword>
<evidence type="ECO:0000313" key="11">
    <source>
        <dbReference type="EMBL" id="CAJ1942538.1"/>
    </source>
</evidence>
<feature type="transmembrane region" description="Helical" evidence="9">
    <location>
        <begin position="448"/>
        <end position="473"/>
    </location>
</feature>
<dbReference type="PROSITE" id="PS50893">
    <property type="entry name" value="ABC_TRANSPORTER_2"/>
    <property type="match status" value="1"/>
</dbReference>
<dbReference type="SMART" id="SM00382">
    <property type="entry name" value="AAA"/>
    <property type="match status" value="1"/>
</dbReference>
<dbReference type="GO" id="GO:0140359">
    <property type="term" value="F:ABC-type transporter activity"/>
    <property type="evidence" value="ECO:0007669"/>
    <property type="project" value="InterPro"/>
</dbReference>
<feature type="transmembrane region" description="Helical" evidence="9">
    <location>
        <begin position="591"/>
        <end position="611"/>
    </location>
</feature>
<evidence type="ECO:0000259" key="10">
    <source>
        <dbReference type="PROSITE" id="PS50893"/>
    </source>
</evidence>
<dbReference type="PANTHER" id="PTHR48042:SF11">
    <property type="entry name" value="ABC TRANSPORTER G FAMILY MEMBER 11"/>
    <property type="match status" value="1"/>
</dbReference>
<keyword evidence="7 9" id="KW-1133">Transmembrane helix</keyword>
<dbReference type="AlphaFoldDB" id="A0AAD2CPY9"/>
<keyword evidence="3" id="KW-0813">Transport</keyword>
<organism evidence="11 12">
    <name type="scientific">Cylindrotheca closterium</name>
    <dbReference type="NCBI Taxonomy" id="2856"/>
    <lineage>
        <taxon>Eukaryota</taxon>
        <taxon>Sar</taxon>
        <taxon>Stramenopiles</taxon>
        <taxon>Ochrophyta</taxon>
        <taxon>Bacillariophyta</taxon>
        <taxon>Bacillariophyceae</taxon>
        <taxon>Bacillariophycidae</taxon>
        <taxon>Bacillariales</taxon>
        <taxon>Bacillariaceae</taxon>
        <taxon>Cylindrotheca</taxon>
    </lineage>
</organism>
<dbReference type="Gene3D" id="3.40.50.300">
    <property type="entry name" value="P-loop containing nucleotide triphosphate hydrolases"/>
    <property type="match status" value="1"/>
</dbReference>
<keyword evidence="8 9" id="KW-0472">Membrane</keyword>
<evidence type="ECO:0000256" key="1">
    <source>
        <dbReference type="ARBA" id="ARBA00004141"/>
    </source>
</evidence>
<evidence type="ECO:0000256" key="5">
    <source>
        <dbReference type="ARBA" id="ARBA00022741"/>
    </source>
</evidence>
<dbReference type="Pfam" id="PF00005">
    <property type="entry name" value="ABC_tran"/>
    <property type="match status" value="1"/>
</dbReference>
<dbReference type="EMBL" id="CAKOGP040001112">
    <property type="protein sequence ID" value="CAJ1942538.1"/>
    <property type="molecule type" value="Genomic_DNA"/>
</dbReference>
<dbReference type="InterPro" id="IPR003439">
    <property type="entry name" value="ABC_transporter-like_ATP-bd"/>
</dbReference>
<evidence type="ECO:0000256" key="4">
    <source>
        <dbReference type="ARBA" id="ARBA00022692"/>
    </source>
</evidence>
<dbReference type="InterPro" id="IPR027417">
    <property type="entry name" value="P-loop_NTPase"/>
</dbReference>
<dbReference type="PROSITE" id="PS00211">
    <property type="entry name" value="ABC_TRANSPORTER_1"/>
    <property type="match status" value="1"/>
</dbReference>
<dbReference type="GO" id="GO:0016887">
    <property type="term" value="F:ATP hydrolysis activity"/>
    <property type="evidence" value="ECO:0007669"/>
    <property type="project" value="InterPro"/>
</dbReference>
<accession>A0AAD2CPY9</accession>
<evidence type="ECO:0000256" key="9">
    <source>
        <dbReference type="SAM" id="Phobius"/>
    </source>
</evidence>
<dbReference type="Pfam" id="PF01061">
    <property type="entry name" value="ABC2_membrane"/>
    <property type="match status" value="1"/>
</dbReference>
<dbReference type="GO" id="GO:0016020">
    <property type="term" value="C:membrane"/>
    <property type="evidence" value="ECO:0007669"/>
    <property type="project" value="UniProtKB-SubCell"/>
</dbReference>
<dbReference type="GO" id="GO:0005524">
    <property type="term" value="F:ATP binding"/>
    <property type="evidence" value="ECO:0007669"/>
    <property type="project" value="UniProtKB-KW"/>
</dbReference>
<evidence type="ECO:0000313" key="12">
    <source>
        <dbReference type="Proteomes" id="UP001295423"/>
    </source>
</evidence>
<dbReference type="Proteomes" id="UP001295423">
    <property type="component" value="Unassembled WGS sequence"/>
</dbReference>
<comment type="similarity">
    <text evidence="2">Belongs to the ABC transporter superfamily. ABCG family. Eye pigment precursor importer (TC 3.A.1.204) subfamily.</text>
</comment>
<evidence type="ECO:0000256" key="3">
    <source>
        <dbReference type="ARBA" id="ARBA00022448"/>
    </source>
</evidence>
<keyword evidence="4 9" id="KW-0812">Transmembrane</keyword>
<evidence type="ECO:0000256" key="2">
    <source>
        <dbReference type="ARBA" id="ARBA00005814"/>
    </source>
</evidence>
<protein>
    <recommendedName>
        <fullName evidence="10">ABC transporter domain-containing protein</fullName>
    </recommendedName>
</protein>
<sequence>MAEDHVEQAIQQAESVEVDNDGLVDIAPSFHPTKNDGYALIDNVSTTSGKKKLLNEMNLLFPEGSVSAILGPSGAGKSTLLNVLTNSLSSNSKAVADIHLPGHSSFVPQDDQLHGFFTVKSYMNHYAKLARVNMPRNELDAKIDELLKQLGLTEQKGTRVGDIFLKGLSGGQKRRLSVALEALTDPMNLFLDEPTSGLDAESALQLMEFLKNYARGASGRRVILTIHQPSTFIWQLIDNVILLAKGKLMYEGSRENMEAFFAKYEHPTPREWNPADHYVTMVNDEFRDHARSVDEWAQSYQDWQKNHHLGGPESSSFFAPPKRSGKERTTSMVAAANKGTVDTKRSNSFMAVGPLLYRYFLNLWFNPGILGTRIAMYSMLALMVGGLFWELGDRTDYESIISRTAVLFYCVAFFIFMSVAVLPFTVMERGIVDKEVLNGYYHPIAYQVAQGLSTIPAAGVLAGLTSVIIVFMLKLNDGWWYFLNMFLALCTAEALAQMVSHVVPHFVIGMAGIAGLFGFFMLFMGFMVLPSDFPYGLGWTYDVAFHTYSWRSFMVTEFQNLTFDDPRSPFATGHDVLKFYEIEDVNRWNDMIVLACYAIAIHLISFVVLTIRYTFFKGTIYSLNGKKHAG</sequence>
<dbReference type="PANTHER" id="PTHR48042">
    <property type="entry name" value="ABC TRANSPORTER G FAMILY MEMBER 11"/>
    <property type="match status" value="1"/>
</dbReference>
<evidence type="ECO:0000256" key="6">
    <source>
        <dbReference type="ARBA" id="ARBA00022840"/>
    </source>
</evidence>
<dbReference type="Pfam" id="PF19055">
    <property type="entry name" value="ABC2_membrane_7"/>
    <property type="match status" value="1"/>
</dbReference>
<feature type="transmembrane region" description="Helical" evidence="9">
    <location>
        <begin position="479"/>
        <end position="499"/>
    </location>
</feature>
<dbReference type="InterPro" id="IPR003593">
    <property type="entry name" value="AAA+_ATPase"/>
</dbReference>
<feature type="transmembrane region" description="Helical" evidence="9">
    <location>
        <begin position="506"/>
        <end position="529"/>
    </location>
</feature>
<evidence type="ECO:0000256" key="8">
    <source>
        <dbReference type="ARBA" id="ARBA00023136"/>
    </source>
</evidence>
<dbReference type="InterPro" id="IPR017871">
    <property type="entry name" value="ABC_transporter-like_CS"/>
</dbReference>
<name>A0AAD2CPY9_9STRA</name>
<feature type="domain" description="ABC transporter" evidence="10">
    <location>
        <begin position="39"/>
        <end position="270"/>
    </location>
</feature>
<keyword evidence="5" id="KW-0547">Nucleotide-binding</keyword>
<dbReference type="InterPro" id="IPR013525">
    <property type="entry name" value="ABC2_TM"/>
</dbReference>
<dbReference type="SUPFAM" id="SSF52540">
    <property type="entry name" value="P-loop containing nucleoside triphosphate hydrolases"/>
    <property type="match status" value="1"/>
</dbReference>
<feature type="transmembrane region" description="Helical" evidence="9">
    <location>
        <begin position="374"/>
        <end position="392"/>
    </location>
</feature>
<dbReference type="InterPro" id="IPR052215">
    <property type="entry name" value="Plant_ABCG"/>
</dbReference>
<feature type="transmembrane region" description="Helical" evidence="9">
    <location>
        <begin position="404"/>
        <end position="427"/>
    </location>
</feature>
<gene>
    <name evidence="11" type="ORF">CYCCA115_LOCUS7997</name>
</gene>
<reference evidence="11" key="1">
    <citation type="submission" date="2023-08" db="EMBL/GenBank/DDBJ databases">
        <authorList>
            <person name="Audoor S."/>
            <person name="Bilcke G."/>
        </authorList>
    </citation>
    <scope>NUCLEOTIDE SEQUENCE</scope>
</reference>
<comment type="caution">
    <text evidence="11">The sequence shown here is derived from an EMBL/GenBank/DDBJ whole genome shotgun (WGS) entry which is preliminary data.</text>
</comment>
<proteinExistence type="inferred from homology"/>